<comment type="caution">
    <text evidence="1">The sequence shown here is derived from an EMBL/GenBank/DDBJ whole genome shotgun (WGS) entry which is preliminary data.</text>
</comment>
<dbReference type="Proteomes" id="UP001062846">
    <property type="component" value="Chromosome 10"/>
</dbReference>
<reference evidence="1" key="1">
    <citation type="submission" date="2022-02" db="EMBL/GenBank/DDBJ databases">
        <title>Plant Genome Project.</title>
        <authorList>
            <person name="Zhang R.-G."/>
        </authorList>
    </citation>
    <scope>NUCLEOTIDE SEQUENCE</scope>
    <source>
        <strain evidence="1">AT1</strain>
    </source>
</reference>
<evidence type="ECO:0000313" key="1">
    <source>
        <dbReference type="EMBL" id="KAI8536686.1"/>
    </source>
</evidence>
<sequence length="104" mass="11744">MNDGSHCKSSLRLKFPLLKFDWAQPARTRVGPEFIFSPTWFTSGSKSSLNVSSSTARIRFLDVAVRGGISHAQVPAEAIRREIEAWRHHEREPPPRGVKITSLF</sequence>
<organism evidence="1 2">
    <name type="scientific">Rhododendron molle</name>
    <name type="common">Chinese azalea</name>
    <name type="synonym">Azalea mollis</name>
    <dbReference type="NCBI Taxonomy" id="49168"/>
    <lineage>
        <taxon>Eukaryota</taxon>
        <taxon>Viridiplantae</taxon>
        <taxon>Streptophyta</taxon>
        <taxon>Embryophyta</taxon>
        <taxon>Tracheophyta</taxon>
        <taxon>Spermatophyta</taxon>
        <taxon>Magnoliopsida</taxon>
        <taxon>eudicotyledons</taxon>
        <taxon>Gunneridae</taxon>
        <taxon>Pentapetalae</taxon>
        <taxon>asterids</taxon>
        <taxon>Ericales</taxon>
        <taxon>Ericaceae</taxon>
        <taxon>Ericoideae</taxon>
        <taxon>Rhodoreae</taxon>
        <taxon>Rhododendron</taxon>
    </lineage>
</organism>
<gene>
    <name evidence="1" type="ORF">RHMOL_Rhmol10G0275900</name>
</gene>
<proteinExistence type="predicted"/>
<accession>A0ACC0M7E1</accession>
<evidence type="ECO:0000313" key="2">
    <source>
        <dbReference type="Proteomes" id="UP001062846"/>
    </source>
</evidence>
<protein>
    <submittedName>
        <fullName evidence="1">Uncharacterized protein</fullName>
    </submittedName>
</protein>
<dbReference type="EMBL" id="CM046397">
    <property type="protein sequence ID" value="KAI8536686.1"/>
    <property type="molecule type" value="Genomic_DNA"/>
</dbReference>
<name>A0ACC0M7E1_RHOML</name>
<keyword evidence="2" id="KW-1185">Reference proteome</keyword>